<keyword evidence="2" id="KW-1185">Reference proteome</keyword>
<evidence type="ECO:0000313" key="1">
    <source>
        <dbReference type="EMBL" id="GJJ14674.1"/>
    </source>
</evidence>
<protein>
    <submittedName>
        <fullName evidence="1">Uncharacterized protein</fullName>
    </submittedName>
</protein>
<name>A0AAV5ANE7_9AGAM</name>
<evidence type="ECO:0000313" key="2">
    <source>
        <dbReference type="Proteomes" id="UP001050691"/>
    </source>
</evidence>
<proteinExistence type="predicted"/>
<dbReference type="Proteomes" id="UP001050691">
    <property type="component" value="Unassembled WGS sequence"/>
</dbReference>
<comment type="caution">
    <text evidence="1">The sequence shown here is derived from an EMBL/GenBank/DDBJ whole genome shotgun (WGS) entry which is preliminary data.</text>
</comment>
<reference evidence="1" key="1">
    <citation type="submission" date="2021-10" db="EMBL/GenBank/DDBJ databases">
        <title>De novo Genome Assembly of Clathrus columnatus (Basidiomycota, Fungi) Using Illumina and Nanopore Sequence Data.</title>
        <authorList>
            <person name="Ogiso-Tanaka E."/>
            <person name="Itagaki H."/>
            <person name="Hosoya T."/>
            <person name="Hosaka K."/>
        </authorList>
    </citation>
    <scope>NUCLEOTIDE SEQUENCE</scope>
    <source>
        <strain evidence="1">MO-923</strain>
    </source>
</reference>
<accession>A0AAV5ANE7</accession>
<gene>
    <name evidence="1" type="ORF">Clacol_008940</name>
</gene>
<sequence>MFPTIRKSFAIIEEHDDPDFTTTESTTTEAEGSEACTSRKRLQADDINIQEKKQVLRARLKELREINVCINKAHRVLFMPPQIMDTTSPQDDRAELIDTDAESDLDEDEDAKDDAEVVEPAPRPCRRHQFTSAVNRQKHCPYCKKLITRRPVRNYRLREISETLGSDLPLNEAPSARRCRNDIWHGIFHPENRNAGHLGPEYLVEVGDVAEVMARRERARLEAFEEGRRRGILETRQRWARAEEARRIAMARPITMHEVRFGQGNPLWAGHAPLVANAVPRPAAVPIPQVPEALPARDAPPI</sequence>
<dbReference type="EMBL" id="BPWL01000010">
    <property type="protein sequence ID" value="GJJ14674.1"/>
    <property type="molecule type" value="Genomic_DNA"/>
</dbReference>
<organism evidence="1 2">
    <name type="scientific">Clathrus columnatus</name>
    <dbReference type="NCBI Taxonomy" id="1419009"/>
    <lineage>
        <taxon>Eukaryota</taxon>
        <taxon>Fungi</taxon>
        <taxon>Dikarya</taxon>
        <taxon>Basidiomycota</taxon>
        <taxon>Agaricomycotina</taxon>
        <taxon>Agaricomycetes</taxon>
        <taxon>Phallomycetidae</taxon>
        <taxon>Phallales</taxon>
        <taxon>Clathraceae</taxon>
        <taxon>Clathrus</taxon>
    </lineage>
</organism>
<dbReference type="AlphaFoldDB" id="A0AAV5ANE7"/>